<proteinExistence type="predicted"/>
<protein>
    <submittedName>
        <fullName evidence="1">Uncharacterized protein</fullName>
    </submittedName>
</protein>
<evidence type="ECO:0000313" key="1">
    <source>
        <dbReference type="EMBL" id="MCI59013.1"/>
    </source>
</evidence>
<sequence>QLPNLLMFEESHDPEDHLLRYNSQMLLHAPSDAIKCRMFPMTLGHGQLP</sequence>
<dbReference type="AlphaFoldDB" id="A0A392TCX6"/>
<keyword evidence="2" id="KW-1185">Reference proteome</keyword>
<evidence type="ECO:0000313" key="2">
    <source>
        <dbReference type="Proteomes" id="UP000265520"/>
    </source>
</evidence>
<dbReference type="EMBL" id="LXQA010555570">
    <property type="protein sequence ID" value="MCI59013.1"/>
    <property type="molecule type" value="Genomic_DNA"/>
</dbReference>
<dbReference type="Proteomes" id="UP000265520">
    <property type="component" value="Unassembled WGS sequence"/>
</dbReference>
<organism evidence="1 2">
    <name type="scientific">Trifolium medium</name>
    <dbReference type="NCBI Taxonomy" id="97028"/>
    <lineage>
        <taxon>Eukaryota</taxon>
        <taxon>Viridiplantae</taxon>
        <taxon>Streptophyta</taxon>
        <taxon>Embryophyta</taxon>
        <taxon>Tracheophyta</taxon>
        <taxon>Spermatophyta</taxon>
        <taxon>Magnoliopsida</taxon>
        <taxon>eudicotyledons</taxon>
        <taxon>Gunneridae</taxon>
        <taxon>Pentapetalae</taxon>
        <taxon>rosids</taxon>
        <taxon>fabids</taxon>
        <taxon>Fabales</taxon>
        <taxon>Fabaceae</taxon>
        <taxon>Papilionoideae</taxon>
        <taxon>50 kb inversion clade</taxon>
        <taxon>NPAAA clade</taxon>
        <taxon>Hologalegina</taxon>
        <taxon>IRL clade</taxon>
        <taxon>Trifolieae</taxon>
        <taxon>Trifolium</taxon>
    </lineage>
</organism>
<name>A0A392TCX6_9FABA</name>
<comment type="caution">
    <text evidence="1">The sequence shown here is derived from an EMBL/GenBank/DDBJ whole genome shotgun (WGS) entry which is preliminary data.</text>
</comment>
<feature type="non-terminal residue" evidence="1">
    <location>
        <position position="1"/>
    </location>
</feature>
<accession>A0A392TCX6</accession>
<reference evidence="1 2" key="1">
    <citation type="journal article" date="2018" name="Front. Plant Sci.">
        <title>Red Clover (Trifolium pratense) and Zigzag Clover (T. medium) - A Picture of Genomic Similarities and Differences.</title>
        <authorList>
            <person name="Dluhosova J."/>
            <person name="Istvanek J."/>
            <person name="Nedelnik J."/>
            <person name="Repkova J."/>
        </authorList>
    </citation>
    <scope>NUCLEOTIDE SEQUENCE [LARGE SCALE GENOMIC DNA]</scope>
    <source>
        <strain evidence="2">cv. 10/8</strain>
        <tissue evidence="1">Leaf</tissue>
    </source>
</reference>